<organism evidence="1">
    <name type="scientific">bioreactor metagenome</name>
    <dbReference type="NCBI Taxonomy" id="1076179"/>
    <lineage>
        <taxon>unclassified sequences</taxon>
        <taxon>metagenomes</taxon>
        <taxon>ecological metagenomes</taxon>
    </lineage>
</organism>
<gene>
    <name evidence="1" type="ORF">SDC9_118374</name>
</gene>
<dbReference type="EMBL" id="VSSQ01024098">
    <property type="protein sequence ID" value="MPM71409.1"/>
    <property type="molecule type" value="Genomic_DNA"/>
</dbReference>
<accession>A0A645C1A0</accession>
<dbReference type="AlphaFoldDB" id="A0A645C1A0"/>
<evidence type="ECO:0000313" key="1">
    <source>
        <dbReference type="EMBL" id="MPM71409.1"/>
    </source>
</evidence>
<sequence>MGLNYGKRYCEKIIPSVVEGRSYHVICDDVNWGDGGGKREKVIYLKVERYGKIQRYTSHIMPEDLNAVMEAMSEIKEKVGIK</sequence>
<name>A0A645C1A0_9ZZZZ</name>
<comment type="caution">
    <text evidence="1">The sequence shown here is derived from an EMBL/GenBank/DDBJ whole genome shotgun (WGS) entry which is preliminary data.</text>
</comment>
<reference evidence="1" key="1">
    <citation type="submission" date="2019-08" db="EMBL/GenBank/DDBJ databases">
        <authorList>
            <person name="Kucharzyk K."/>
            <person name="Murdoch R.W."/>
            <person name="Higgins S."/>
            <person name="Loffler F."/>
        </authorList>
    </citation>
    <scope>NUCLEOTIDE SEQUENCE</scope>
</reference>
<protein>
    <submittedName>
        <fullName evidence="1">Uncharacterized protein</fullName>
    </submittedName>
</protein>
<proteinExistence type="predicted"/>